<evidence type="ECO:0000256" key="4">
    <source>
        <dbReference type="ARBA" id="ARBA00022833"/>
    </source>
</evidence>
<evidence type="ECO:0000256" key="9">
    <source>
        <dbReference type="PROSITE-ProRule" id="PRU00027"/>
    </source>
</evidence>
<dbReference type="InterPro" id="IPR025525">
    <property type="entry name" value="hAT-like_transposase_RNase-H"/>
</dbReference>
<dbReference type="PANTHER" id="PTHR46481">
    <property type="entry name" value="ZINC FINGER BED DOMAIN-CONTAINING PROTEIN 4"/>
    <property type="match status" value="1"/>
</dbReference>
<dbReference type="PROSITE" id="PS50863">
    <property type="entry name" value="B3"/>
    <property type="match status" value="1"/>
</dbReference>
<evidence type="ECO:0000256" key="2">
    <source>
        <dbReference type="ARBA" id="ARBA00022723"/>
    </source>
</evidence>
<dbReference type="GO" id="GO:0008270">
    <property type="term" value="F:zinc ion binding"/>
    <property type="evidence" value="ECO:0007669"/>
    <property type="project" value="UniProtKB-KW"/>
</dbReference>
<dbReference type="Gene3D" id="2.40.330.10">
    <property type="entry name" value="DNA-binding pseudobarrel domain"/>
    <property type="match status" value="2"/>
</dbReference>
<dbReference type="SUPFAM" id="SSF53098">
    <property type="entry name" value="Ribonuclease H-like"/>
    <property type="match status" value="1"/>
</dbReference>
<dbReference type="GO" id="GO:0005634">
    <property type="term" value="C:nucleus"/>
    <property type="evidence" value="ECO:0007669"/>
    <property type="project" value="UniProtKB-SubCell"/>
</dbReference>
<evidence type="ECO:0000256" key="8">
    <source>
        <dbReference type="ARBA" id="ARBA00023242"/>
    </source>
</evidence>
<keyword evidence="4" id="KW-0862">Zinc</keyword>
<accession>A0AAD8MSH4</accession>
<dbReference type="EMBL" id="JAUIZM010000005">
    <property type="protein sequence ID" value="KAK1383269.1"/>
    <property type="molecule type" value="Genomic_DNA"/>
</dbReference>
<keyword evidence="7" id="KW-0804">Transcription</keyword>
<evidence type="ECO:0000256" key="3">
    <source>
        <dbReference type="ARBA" id="ARBA00022771"/>
    </source>
</evidence>
<dbReference type="InterPro" id="IPR012337">
    <property type="entry name" value="RNaseH-like_sf"/>
</dbReference>
<dbReference type="InterPro" id="IPR003340">
    <property type="entry name" value="B3_DNA-bd"/>
</dbReference>
<dbReference type="AlphaFoldDB" id="A0AAD8MSH4"/>
<sequence length="998" mass="115039">MVGTYDHVTRRIEGLNNFIRYYNLKPYDMVTFEYLGGSDFSIEIYNCYVVEIDYIVKDMGFVNGVCCVNHVGSAVDELPEINEFEVDKRCATLSYNCKSNWSATYELVITSQLLKNANYTEVLSPEACCQLGLNESIKWVDIGFHKFFWRIKLKWDAGHVFFDKEWTNFAKASKLFAGDTCILSYMSGPHHLKMAVFKNGCMASFCRGLVETILGLKSLFQSYSVEEEYFLFFDYVGRSTFYVSIYSSMGMEIFNGVDQKFMLKDLISKLEAEVIFLSDYSLEESGGFNEMEVASTRPYSTLNDLNSRANGVETGKIINYFTTVLKSSNVDHTGDDVYIAQHLFPVYRSWSKATIVKLLRRGQSWSVSVHRKKKMCRFGRGWDQFTKDNDLKCGKKSDLLIMSSSQQQQQPLNPSDNNNEDDDNNNEDGRDNNNEYSDEAEENSNFQKKKRQKTSDVWKDLKEITLPNGTLKAECIHCKTKLAILESKATSHMKRHLKNCAQKKLYMKQQQRINFLPSSFCEAAMVAPALTDGKFDMGKMRKAAANRVLMHEHPFTVVEEEGFNIMQKTGMPEWEKISRNTLKNDCVSVYESEKKKLKAMLKNVNKISLTTDMWKSGNQKIEYMVITCHFVDSEWKLQKRVINFVHLPPPLRGIDIADGIYKCLKEWGIENKIYTISVDNAAKNDVALRNLKDTFSRNKKLICGGKLFHVRCTAYILNLMVQDGIGKIKHVIQDIRDSVSFLNQSEGRLILFSEIAQQMQVPQRKLILDCKTRWNTTFLMLSTAIKFKDVFPRFQEREPNYYWCPSAEDWLKAEKVCELLEVFNSTTNIISGSEYPTSNLFLNEVYRVKVVLDKKHLEITNEEDFMYSMIEAMKVKFDKYWGEVNLLMAIGAILDPRCKMRVIEFSFPKMYPTNVAKENIGKVREALYELYDKYVVEFQSSNGEPSGETQNGARTEANNIQLSSSGWSEFNNFVKTIEMVQPMKSDLDNYLEEGEETG</sequence>
<dbReference type="GO" id="GO:0009791">
    <property type="term" value="P:post-embryonic development"/>
    <property type="evidence" value="ECO:0007669"/>
    <property type="project" value="UniProtKB-ARBA"/>
</dbReference>
<gene>
    <name evidence="13" type="ORF">POM88_021004</name>
</gene>
<dbReference type="SMART" id="SM00614">
    <property type="entry name" value="ZnF_BED"/>
    <property type="match status" value="1"/>
</dbReference>
<name>A0AAD8MSH4_9APIA</name>
<evidence type="ECO:0008006" key="15">
    <source>
        <dbReference type="Google" id="ProtNLM"/>
    </source>
</evidence>
<dbReference type="SUPFAM" id="SSF101936">
    <property type="entry name" value="DNA-binding pseudobarrel domain"/>
    <property type="match status" value="2"/>
</dbReference>
<evidence type="ECO:0000259" key="12">
    <source>
        <dbReference type="PROSITE" id="PS50863"/>
    </source>
</evidence>
<evidence type="ECO:0000259" key="11">
    <source>
        <dbReference type="PROSITE" id="PS50808"/>
    </source>
</evidence>
<comment type="caution">
    <text evidence="13">The sequence shown here is derived from an EMBL/GenBank/DDBJ whole genome shotgun (WGS) entry which is preliminary data.</text>
</comment>
<protein>
    <recommendedName>
        <fullName evidence="15">Transposase</fullName>
    </recommendedName>
</protein>
<dbReference type="InterPro" id="IPR052035">
    <property type="entry name" value="ZnF_BED_domain_contain"/>
</dbReference>
<evidence type="ECO:0000256" key="1">
    <source>
        <dbReference type="ARBA" id="ARBA00004123"/>
    </source>
</evidence>
<comment type="subcellular location">
    <subcellularLocation>
        <location evidence="1">Nucleus</location>
    </subcellularLocation>
</comment>
<keyword evidence="8" id="KW-0539">Nucleus</keyword>
<dbReference type="PROSITE" id="PS50808">
    <property type="entry name" value="ZF_BED"/>
    <property type="match status" value="1"/>
</dbReference>
<evidence type="ECO:0000256" key="5">
    <source>
        <dbReference type="ARBA" id="ARBA00023015"/>
    </source>
</evidence>
<dbReference type="SUPFAM" id="SSF57667">
    <property type="entry name" value="beta-beta-alpha zinc fingers"/>
    <property type="match status" value="1"/>
</dbReference>
<dbReference type="InterPro" id="IPR036236">
    <property type="entry name" value="Znf_C2H2_sf"/>
</dbReference>
<feature type="region of interest" description="Disordered" evidence="10">
    <location>
        <begin position="403"/>
        <end position="454"/>
    </location>
</feature>
<evidence type="ECO:0000256" key="6">
    <source>
        <dbReference type="ARBA" id="ARBA00023125"/>
    </source>
</evidence>
<keyword evidence="2" id="KW-0479">Metal-binding</keyword>
<keyword evidence="6" id="KW-0238">DNA-binding</keyword>
<dbReference type="InterPro" id="IPR015300">
    <property type="entry name" value="DNA-bd_pseudobarrel_sf"/>
</dbReference>
<reference evidence="13" key="2">
    <citation type="submission" date="2023-05" db="EMBL/GenBank/DDBJ databases">
        <authorList>
            <person name="Schelkunov M.I."/>
        </authorList>
    </citation>
    <scope>NUCLEOTIDE SEQUENCE</scope>
    <source>
        <strain evidence="13">Hsosn_3</strain>
        <tissue evidence="13">Leaf</tissue>
    </source>
</reference>
<dbReference type="GO" id="GO:0003677">
    <property type="term" value="F:DNA binding"/>
    <property type="evidence" value="ECO:0007669"/>
    <property type="project" value="UniProtKB-KW"/>
</dbReference>
<feature type="domain" description="BED-type" evidence="11">
    <location>
        <begin position="452"/>
        <end position="513"/>
    </location>
</feature>
<keyword evidence="14" id="KW-1185">Reference proteome</keyword>
<evidence type="ECO:0000313" key="14">
    <source>
        <dbReference type="Proteomes" id="UP001237642"/>
    </source>
</evidence>
<evidence type="ECO:0000313" key="13">
    <source>
        <dbReference type="EMBL" id="KAK1383269.1"/>
    </source>
</evidence>
<proteinExistence type="predicted"/>
<reference evidence="13" key="1">
    <citation type="submission" date="2023-02" db="EMBL/GenBank/DDBJ databases">
        <title>Genome of toxic invasive species Heracleum sosnowskyi carries increased number of genes despite the absence of recent whole-genome duplications.</title>
        <authorList>
            <person name="Schelkunov M."/>
            <person name="Shtratnikova V."/>
            <person name="Makarenko M."/>
            <person name="Klepikova A."/>
            <person name="Omelchenko D."/>
            <person name="Novikova G."/>
            <person name="Obukhova E."/>
            <person name="Bogdanov V."/>
            <person name="Penin A."/>
            <person name="Logacheva M."/>
        </authorList>
    </citation>
    <scope>NUCLEOTIDE SEQUENCE</scope>
    <source>
        <strain evidence="13">Hsosn_3</strain>
        <tissue evidence="13">Leaf</tissue>
    </source>
</reference>
<feature type="domain" description="TF-B3" evidence="12">
    <location>
        <begin position="149"/>
        <end position="200"/>
    </location>
</feature>
<keyword evidence="5" id="KW-0805">Transcription regulation</keyword>
<dbReference type="InterPro" id="IPR003656">
    <property type="entry name" value="Znf_BED"/>
</dbReference>
<organism evidence="13 14">
    <name type="scientific">Heracleum sosnowskyi</name>
    <dbReference type="NCBI Taxonomy" id="360622"/>
    <lineage>
        <taxon>Eukaryota</taxon>
        <taxon>Viridiplantae</taxon>
        <taxon>Streptophyta</taxon>
        <taxon>Embryophyta</taxon>
        <taxon>Tracheophyta</taxon>
        <taxon>Spermatophyta</taxon>
        <taxon>Magnoliopsida</taxon>
        <taxon>eudicotyledons</taxon>
        <taxon>Gunneridae</taxon>
        <taxon>Pentapetalae</taxon>
        <taxon>asterids</taxon>
        <taxon>campanulids</taxon>
        <taxon>Apiales</taxon>
        <taxon>Apiaceae</taxon>
        <taxon>Apioideae</taxon>
        <taxon>apioid superclade</taxon>
        <taxon>Tordylieae</taxon>
        <taxon>Tordyliinae</taxon>
        <taxon>Heracleum</taxon>
    </lineage>
</organism>
<keyword evidence="3 9" id="KW-0863">Zinc-finger</keyword>
<dbReference type="Proteomes" id="UP001237642">
    <property type="component" value="Unassembled WGS sequence"/>
</dbReference>
<dbReference type="PANTHER" id="PTHR46481:SF10">
    <property type="entry name" value="ZINC FINGER BED DOMAIN-CONTAINING PROTEIN 39"/>
    <property type="match status" value="1"/>
</dbReference>
<evidence type="ECO:0000256" key="7">
    <source>
        <dbReference type="ARBA" id="ARBA00023163"/>
    </source>
</evidence>
<dbReference type="Pfam" id="PF14372">
    <property type="entry name" value="hAT-like_RNase-H"/>
    <property type="match status" value="1"/>
</dbReference>
<evidence type="ECO:0000256" key="10">
    <source>
        <dbReference type="SAM" id="MobiDB-lite"/>
    </source>
</evidence>